<sequence>MQLFTEAAFHVILSRLWRRFYPDEPVPGSLFTEIQEYFDNTGNFESLHMTMDAISSQARDR</sequence>
<name>A0A4V2K8K2_9APHY</name>
<keyword evidence="2" id="KW-1185">Reference proteome</keyword>
<accession>A0A4V2K8K2</accession>
<proteinExistence type="predicted"/>
<dbReference type="Proteomes" id="UP000292082">
    <property type="component" value="Unassembled WGS sequence"/>
</dbReference>
<evidence type="ECO:0000313" key="2">
    <source>
        <dbReference type="Proteomes" id="UP000292082"/>
    </source>
</evidence>
<gene>
    <name evidence="1" type="ORF">BD310DRAFT_975881</name>
</gene>
<feature type="non-terminal residue" evidence="1">
    <location>
        <position position="61"/>
    </location>
</feature>
<organism evidence="1 2">
    <name type="scientific">Dichomitus squalens</name>
    <dbReference type="NCBI Taxonomy" id="114155"/>
    <lineage>
        <taxon>Eukaryota</taxon>
        <taxon>Fungi</taxon>
        <taxon>Dikarya</taxon>
        <taxon>Basidiomycota</taxon>
        <taxon>Agaricomycotina</taxon>
        <taxon>Agaricomycetes</taxon>
        <taxon>Polyporales</taxon>
        <taxon>Polyporaceae</taxon>
        <taxon>Dichomitus</taxon>
    </lineage>
</organism>
<evidence type="ECO:0000313" key="1">
    <source>
        <dbReference type="EMBL" id="TBU60358.1"/>
    </source>
</evidence>
<protein>
    <submittedName>
        <fullName evidence="1">Uncharacterized protein</fullName>
    </submittedName>
</protein>
<dbReference type="EMBL" id="ML145105">
    <property type="protein sequence ID" value="TBU60358.1"/>
    <property type="molecule type" value="Genomic_DNA"/>
</dbReference>
<reference evidence="1 2" key="1">
    <citation type="submission" date="2019-01" db="EMBL/GenBank/DDBJ databases">
        <title>Draft genome sequences of three monokaryotic isolates of the white-rot basidiomycete fungus Dichomitus squalens.</title>
        <authorList>
            <consortium name="DOE Joint Genome Institute"/>
            <person name="Lopez S.C."/>
            <person name="Andreopoulos B."/>
            <person name="Pangilinan J."/>
            <person name="Lipzen A."/>
            <person name="Riley R."/>
            <person name="Ahrendt S."/>
            <person name="Ng V."/>
            <person name="Barry K."/>
            <person name="Daum C."/>
            <person name="Grigoriev I.V."/>
            <person name="Hilden K.S."/>
            <person name="Makela M.R."/>
            <person name="de Vries R.P."/>
        </authorList>
    </citation>
    <scope>NUCLEOTIDE SEQUENCE [LARGE SCALE GENOMIC DNA]</scope>
    <source>
        <strain evidence="1 2">CBS 464.89</strain>
    </source>
</reference>
<dbReference type="AlphaFoldDB" id="A0A4V2K8K2"/>